<dbReference type="AlphaFoldDB" id="A0A4U0NKU2"/>
<dbReference type="Proteomes" id="UP000306808">
    <property type="component" value="Unassembled WGS sequence"/>
</dbReference>
<dbReference type="NCBIfam" id="TIGR04274">
    <property type="entry name" value="hypoxanDNAglyco"/>
    <property type="match status" value="1"/>
</dbReference>
<gene>
    <name evidence="2" type="ORF">FAZ15_15565</name>
</gene>
<organism evidence="2 3">
    <name type="scientific">Sphingobacterium olei</name>
    <dbReference type="NCBI Taxonomy" id="2571155"/>
    <lineage>
        <taxon>Bacteria</taxon>
        <taxon>Pseudomonadati</taxon>
        <taxon>Bacteroidota</taxon>
        <taxon>Sphingobacteriia</taxon>
        <taxon>Sphingobacteriales</taxon>
        <taxon>Sphingobacteriaceae</taxon>
        <taxon>Sphingobacterium</taxon>
    </lineage>
</organism>
<keyword evidence="2" id="KW-0326">Glycosidase</keyword>
<dbReference type="InterPro" id="IPR036895">
    <property type="entry name" value="Uracil-DNA_glycosylase-like_sf"/>
</dbReference>
<dbReference type="InterPro" id="IPR005122">
    <property type="entry name" value="Uracil-DNA_glycosylase-like"/>
</dbReference>
<dbReference type="RefSeq" id="WP_136902239.1">
    <property type="nucleotide sequence ID" value="NZ_SUME01000006.1"/>
</dbReference>
<keyword evidence="3" id="KW-1185">Reference proteome</keyword>
<dbReference type="SMART" id="SM00986">
    <property type="entry name" value="UDG"/>
    <property type="match status" value="1"/>
</dbReference>
<proteinExistence type="predicted"/>
<evidence type="ECO:0000313" key="3">
    <source>
        <dbReference type="Proteomes" id="UP000306808"/>
    </source>
</evidence>
<dbReference type="SMART" id="SM00987">
    <property type="entry name" value="UreE_C"/>
    <property type="match status" value="1"/>
</dbReference>
<dbReference type="InterPro" id="IPR026353">
    <property type="entry name" value="Hypoxan-DNA_Glyclase"/>
</dbReference>
<sequence length="160" mass="18675">MIKQSFPPILHLEATVLILGSLPGDFSIAHQQYYAHPQNRFWKVLFRLVDEEFSIDYKERIDLLYRNNIALWDVCATAIRPGSMDTAILNEHPNNIHNVLKEYTLLKKICFNGQKAQKLYDKYFQRLPQIDYYTLPSTSPANAQFTLEKLVTAWSVIRGR</sequence>
<dbReference type="GO" id="GO:0033958">
    <property type="term" value="F:DNA-deoxyinosine glycosylase activity"/>
    <property type="evidence" value="ECO:0007669"/>
    <property type="project" value="UniProtKB-EC"/>
</dbReference>
<dbReference type="Gene3D" id="3.40.470.10">
    <property type="entry name" value="Uracil-DNA glycosylase-like domain"/>
    <property type="match status" value="1"/>
</dbReference>
<dbReference type="Pfam" id="PF03167">
    <property type="entry name" value="UDG"/>
    <property type="match status" value="1"/>
</dbReference>
<reference evidence="2 3" key="1">
    <citation type="submission" date="2019-04" db="EMBL/GenBank/DDBJ databases">
        <title>Sphingobacterium olei sp. nov., isolated from oil-contaminated soil.</title>
        <authorList>
            <person name="Liu B."/>
        </authorList>
    </citation>
    <scope>NUCLEOTIDE SEQUENCE [LARGE SCALE GENOMIC DNA]</scope>
    <source>
        <strain evidence="2 3">HAL-9</strain>
    </source>
</reference>
<dbReference type="OrthoDB" id="9799921at2"/>
<dbReference type="CDD" id="cd10032">
    <property type="entry name" value="UDG-F6_HDG"/>
    <property type="match status" value="1"/>
</dbReference>
<feature type="domain" description="Uracil-DNA glycosylase-like" evidence="1">
    <location>
        <begin position="7"/>
        <end position="158"/>
    </location>
</feature>
<dbReference type="SUPFAM" id="SSF52141">
    <property type="entry name" value="Uracil-DNA glycosylase-like"/>
    <property type="match status" value="1"/>
</dbReference>
<evidence type="ECO:0000259" key="1">
    <source>
        <dbReference type="SMART" id="SM00986"/>
    </source>
</evidence>
<protein>
    <submittedName>
        <fullName evidence="2">DNA-deoxyinosine glycosylase</fullName>
        <ecNumber evidence="2">3.2.2.15</ecNumber>
    </submittedName>
</protein>
<name>A0A4U0NKU2_9SPHI</name>
<evidence type="ECO:0000313" key="2">
    <source>
        <dbReference type="EMBL" id="TJZ54880.1"/>
    </source>
</evidence>
<comment type="caution">
    <text evidence="2">The sequence shown here is derived from an EMBL/GenBank/DDBJ whole genome shotgun (WGS) entry which is preliminary data.</text>
</comment>
<dbReference type="EC" id="3.2.2.15" evidence="2"/>
<keyword evidence="2" id="KW-0378">Hydrolase</keyword>
<accession>A0A4U0NKU2</accession>
<dbReference type="EMBL" id="SUME01000006">
    <property type="protein sequence ID" value="TJZ54880.1"/>
    <property type="molecule type" value="Genomic_DNA"/>
</dbReference>